<sequence>MILTIIIILMLILGAYYGYQKGFVLQFGTLVSMFLGLIFAMYYNQNVAGWVTNILRQYADLQMSIPTRYFTNIVVFLFLFLLASGVFQGIWRWLNQLTRFPVVRFGNSLLGILAGLAVQYLTVFVVLNLLLMTQSSWLQQQYQQSSLAQSIVKVDANVSEK</sequence>
<gene>
    <name evidence="6" type="ORF">IV66_GL001680</name>
</gene>
<evidence type="ECO:0000256" key="3">
    <source>
        <dbReference type="ARBA" id="ARBA00022989"/>
    </source>
</evidence>
<evidence type="ECO:0000313" key="6">
    <source>
        <dbReference type="EMBL" id="KRN99064.1"/>
    </source>
</evidence>
<feature type="transmembrane region" description="Helical" evidence="5">
    <location>
        <begin position="24"/>
        <end position="43"/>
    </location>
</feature>
<keyword evidence="4 5" id="KW-0472">Membrane</keyword>
<comment type="caution">
    <text evidence="6">The sequence shown here is derived from an EMBL/GenBank/DDBJ whole genome shotgun (WGS) entry which is preliminary data.</text>
</comment>
<evidence type="ECO:0000256" key="2">
    <source>
        <dbReference type="ARBA" id="ARBA00022692"/>
    </source>
</evidence>
<evidence type="ECO:0000313" key="7">
    <source>
        <dbReference type="Proteomes" id="UP000051886"/>
    </source>
</evidence>
<keyword evidence="7" id="KW-1185">Reference proteome</keyword>
<comment type="subcellular location">
    <subcellularLocation>
        <location evidence="1">Membrane</location>
        <topology evidence="1">Multi-pass membrane protein</topology>
    </subcellularLocation>
</comment>
<reference evidence="6 7" key="1">
    <citation type="journal article" date="2015" name="Genome Announc.">
        <title>Expanding the biotechnology potential of lactobacilli through comparative genomics of 213 strains and associated genera.</title>
        <authorList>
            <person name="Sun Z."/>
            <person name="Harris H.M."/>
            <person name="McCann A."/>
            <person name="Guo C."/>
            <person name="Argimon S."/>
            <person name="Zhang W."/>
            <person name="Yang X."/>
            <person name="Jeffery I.B."/>
            <person name="Cooney J.C."/>
            <person name="Kagawa T.F."/>
            <person name="Liu W."/>
            <person name="Song Y."/>
            <person name="Salvetti E."/>
            <person name="Wrobel A."/>
            <person name="Rasinkangas P."/>
            <person name="Parkhill J."/>
            <person name="Rea M.C."/>
            <person name="O'Sullivan O."/>
            <person name="Ritari J."/>
            <person name="Douillard F.P."/>
            <person name="Paul Ross R."/>
            <person name="Yang R."/>
            <person name="Briner A.E."/>
            <person name="Felis G.E."/>
            <person name="de Vos W.M."/>
            <person name="Barrangou R."/>
            <person name="Klaenhammer T.R."/>
            <person name="Caufield P.W."/>
            <person name="Cui Y."/>
            <person name="Zhang H."/>
            <person name="O'Toole P.W."/>
        </authorList>
    </citation>
    <scope>NUCLEOTIDE SEQUENCE [LARGE SCALE GENOMIC DNA]</scope>
    <source>
        <strain evidence="6 7">NBRC 103219</strain>
    </source>
</reference>
<dbReference type="GO" id="GO:0009403">
    <property type="term" value="P:toxin biosynthetic process"/>
    <property type="evidence" value="ECO:0007669"/>
    <property type="project" value="InterPro"/>
</dbReference>
<keyword evidence="2 5" id="KW-0812">Transmembrane</keyword>
<dbReference type="STRING" id="449659.IV66_GL001680"/>
<feature type="transmembrane region" description="Helical" evidence="5">
    <location>
        <begin position="69"/>
        <end position="91"/>
    </location>
</feature>
<protein>
    <submittedName>
        <fullName evidence="6">Integral membrane protein</fullName>
    </submittedName>
</protein>
<name>A0A0R2LB85_9LACO</name>
<dbReference type="InterPro" id="IPR003825">
    <property type="entry name" value="Colicin-V_CvpA"/>
</dbReference>
<accession>A0A0R2LB85</accession>
<feature type="transmembrane region" description="Helical" evidence="5">
    <location>
        <begin position="111"/>
        <end position="131"/>
    </location>
</feature>
<dbReference type="PANTHER" id="PTHR37306:SF1">
    <property type="entry name" value="COLICIN V PRODUCTION PROTEIN"/>
    <property type="match status" value="1"/>
</dbReference>
<dbReference type="GO" id="GO:0016020">
    <property type="term" value="C:membrane"/>
    <property type="evidence" value="ECO:0007669"/>
    <property type="project" value="UniProtKB-SubCell"/>
</dbReference>
<dbReference type="PATRIC" id="fig|449659.4.peg.1713"/>
<dbReference type="RefSeq" id="WP_081607028.1">
    <property type="nucleotide sequence ID" value="NZ_BJYB01000046.1"/>
</dbReference>
<dbReference type="Pfam" id="PF02674">
    <property type="entry name" value="Colicin_V"/>
    <property type="match status" value="1"/>
</dbReference>
<keyword evidence="3 5" id="KW-1133">Transmembrane helix</keyword>
<dbReference type="EMBL" id="JQCN01000035">
    <property type="protein sequence ID" value="KRN99064.1"/>
    <property type="molecule type" value="Genomic_DNA"/>
</dbReference>
<dbReference type="AlphaFoldDB" id="A0A0R2LB85"/>
<dbReference type="OrthoDB" id="2328478at2"/>
<evidence type="ECO:0000256" key="1">
    <source>
        <dbReference type="ARBA" id="ARBA00004141"/>
    </source>
</evidence>
<evidence type="ECO:0000256" key="5">
    <source>
        <dbReference type="SAM" id="Phobius"/>
    </source>
</evidence>
<dbReference type="PANTHER" id="PTHR37306">
    <property type="entry name" value="COLICIN V PRODUCTION PROTEIN"/>
    <property type="match status" value="1"/>
</dbReference>
<dbReference type="Proteomes" id="UP000051886">
    <property type="component" value="Unassembled WGS sequence"/>
</dbReference>
<proteinExistence type="predicted"/>
<evidence type="ECO:0000256" key="4">
    <source>
        <dbReference type="ARBA" id="ARBA00023136"/>
    </source>
</evidence>
<organism evidence="6 7">
    <name type="scientific">Ligilactobacillus pobuzihii</name>
    <dbReference type="NCBI Taxonomy" id="449659"/>
    <lineage>
        <taxon>Bacteria</taxon>
        <taxon>Bacillati</taxon>
        <taxon>Bacillota</taxon>
        <taxon>Bacilli</taxon>
        <taxon>Lactobacillales</taxon>
        <taxon>Lactobacillaceae</taxon>
        <taxon>Ligilactobacillus</taxon>
    </lineage>
</organism>